<accession>A0A1X3EB82</accession>
<name>A0A1X3EB82_9BRAD</name>
<keyword evidence="1" id="KW-0812">Transmembrane</keyword>
<reference evidence="2 3" key="1">
    <citation type="submission" date="2017-03" db="EMBL/GenBank/DDBJ databases">
        <title>Whole genome sequences of fourteen strains of Bradyrhizobium canariense and one strain of Bradyrhizobium japonicum isolated from Lupinus (Papilionoideae: Genisteae) species in Algeria.</title>
        <authorList>
            <person name="Crovadore J."/>
            <person name="Chekireb D."/>
            <person name="Brachmann A."/>
            <person name="Chablais R."/>
            <person name="Cochard B."/>
            <person name="Lefort F."/>
        </authorList>
    </citation>
    <scope>NUCLEOTIDE SEQUENCE [LARGE SCALE GENOMIC DNA]</scope>
    <source>
        <strain evidence="2 3">UBMA195</strain>
    </source>
</reference>
<protein>
    <submittedName>
        <fullName evidence="2">Uncharacterized protein</fullName>
    </submittedName>
</protein>
<dbReference type="RefSeq" id="WP_018457871.1">
    <property type="nucleotide sequence ID" value="NZ_NAEX01000170.1"/>
</dbReference>
<dbReference type="EMBL" id="NAFI01000158">
    <property type="protein sequence ID" value="OSJ14693.1"/>
    <property type="molecule type" value="Genomic_DNA"/>
</dbReference>
<dbReference type="AlphaFoldDB" id="A0A1X3EB82"/>
<evidence type="ECO:0000256" key="1">
    <source>
        <dbReference type="SAM" id="Phobius"/>
    </source>
</evidence>
<proteinExistence type="predicted"/>
<organism evidence="2 3">
    <name type="scientific">Bradyrhizobium canariense</name>
    <dbReference type="NCBI Taxonomy" id="255045"/>
    <lineage>
        <taxon>Bacteria</taxon>
        <taxon>Pseudomonadati</taxon>
        <taxon>Pseudomonadota</taxon>
        <taxon>Alphaproteobacteria</taxon>
        <taxon>Hyphomicrobiales</taxon>
        <taxon>Nitrobacteraceae</taxon>
        <taxon>Bradyrhizobium</taxon>
    </lineage>
</organism>
<comment type="caution">
    <text evidence="2">The sequence shown here is derived from an EMBL/GenBank/DDBJ whole genome shotgun (WGS) entry which is preliminary data.</text>
</comment>
<evidence type="ECO:0000313" key="2">
    <source>
        <dbReference type="EMBL" id="OSJ14693.1"/>
    </source>
</evidence>
<keyword evidence="1" id="KW-0472">Membrane</keyword>
<dbReference type="Proteomes" id="UP000193553">
    <property type="component" value="Unassembled WGS sequence"/>
</dbReference>
<keyword evidence="1" id="KW-1133">Transmembrane helix</keyword>
<evidence type="ECO:0000313" key="3">
    <source>
        <dbReference type="Proteomes" id="UP000193553"/>
    </source>
</evidence>
<gene>
    <name evidence="2" type="ORF">BSZ18_08790</name>
</gene>
<sequence length="59" mass="6506">MSNRTAFQTADADEPHNFFDLVIHLTFSAVALLATAVSLEAIGFIAWQPSTFLVAYIFD</sequence>
<feature type="transmembrane region" description="Helical" evidence="1">
    <location>
        <begin position="21"/>
        <end position="47"/>
    </location>
</feature>